<evidence type="ECO:0000256" key="2">
    <source>
        <dbReference type="ARBA" id="ARBA00008467"/>
    </source>
</evidence>
<reference evidence="6" key="1">
    <citation type="submission" date="2019-06" db="EMBL/GenBank/DDBJ databases">
        <title>Complete genome sequence of Methylogaea oryzae strain JCM16910.</title>
        <authorList>
            <person name="Asakawa S."/>
        </authorList>
    </citation>
    <scope>NUCLEOTIDE SEQUENCE</scope>
    <source>
        <strain evidence="6">E10</strain>
    </source>
</reference>
<dbReference type="InterPro" id="IPR018201">
    <property type="entry name" value="Ketoacyl_synth_AS"/>
</dbReference>
<dbReference type="Proteomes" id="UP000824988">
    <property type="component" value="Chromosome"/>
</dbReference>
<keyword evidence="3 4" id="KW-0808">Transferase</keyword>
<name>A0A8D4VT33_9GAMM</name>
<comment type="pathway">
    <text evidence="1">Lipid metabolism; fatty acid biosynthesis.</text>
</comment>
<dbReference type="AlphaFoldDB" id="A0A8D4VT33"/>
<dbReference type="Pfam" id="PF00109">
    <property type="entry name" value="ketoacyl-synt"/>
    <property type="match status" value="1"/>
</dbReference>
<gene>
    <name evidence="6" type="primary">fabF_1</name>
    <name evidence="6" type="ORF">MoryE10_24360</name>
</gene>
<dbReference type="InterPro" id="IPR020841">
    <property type="entry name" value="PKS_Beta-ketoAc_synthase_dom"/>
</dbReference>
<evidence type="ECO:0000256" key="3">
    <source>
        <dbReference type="ARBA" id="ARBA00022679"/>
    </source>
</evidence>
<dbReference type="SMART" id="SM00825">
    <property type="entry name" value="PKS_KS"/>
    <property type="match status" value="1"/>
</dbReference>
<dbReference type="PROSITE" id="PS52004">
    <property type="entry name" value="KS3_2"/>
    <property type="match status" value="1"/>
</dbReference>
<keyword evidence="7" id="KW-1185">Reference proteome</keyword>
<dbReference type="KEGG" id="moz:MoryE10_24360"/>
<dbReference type="InterPro" id="IPR000794">
    <property type="entry name" value="Beta-ketoacyl_synthase"/>
</dbReference>
<dbReference type="UniPathway" id="UPA00094"/>
<sequence>MTAPVIAPVAVTAYQCVSAAGDDVEALHAALVANRPCLQPPRLFELPFDTVVGEVVSPLPAIRAELRAYDCRNARLALKALNQGGFRAEAERAVARYGAGRVGLVLGTSTSGIYDSELAYMHLLRDGAMPADFSFMHIQTAQASAEFLHRELGLEGPCYGISTACSSSAKALGAAQRLIAADVCDAVLAAGVDSLCRLTLRGFHSLQLVSAEACRPLDAERRGINIGEGAALLLLERATPDNASKPRLLAVGESSDAHHMSAPHPQGAGAAAAMAQALRLAGRRVEDVDYVNLHATASALNDRSEAKAVASLFPSPPPCSGVKGLLGHTLGAAGAVEAVVSLLALEQGFLPGTCGLQQPDPACPCPVIAAPRLDVAPKLVLSNALGFGGNNASVLLEAA</sequence>
<evidence type="ECO:0000259" key="5">
    <source>
        <dbReference type="PROSITE" id="PS52004"/>
    </source>
</evidence>
<dbReference type="PROSITE" id="PS00606">
    <property type="entry name" value="KS3_1"/>
    <property type="match status" value="1"/>
</dbReference>
<dbReference type="InterPro" id="IPR014030">
    <property type="entry name" value="Ketoacyl_synth_N"/>
</dbReference>
<dbReference type="CDD" id="cd00834">
    <property type="entry name" value="KAS_I_II"/>
    <property type="match status" value="1"/>
</dbReference>
<dbReference type="EMBL" id="AP019782">
    <property type="protein sequence ID" value="BBL71830.1"/>
    <property type="molecule type" value="Genomic_DNA"/>
</dbReference>
<evidence type="ECO:0000256" key="4">
    <source>
        <dbReference type="RuleBase" id="RU003694"/>
    </source>
</evidence>
<comment type="similarity">
    <text evidence="2 4">Belongs to the thiolase-like superfamily. Beta-ketoacyl-ACP synthases family.</text>
</comment>
<evidence type="ECO:0000313" key="7">
    <source>
        <dbReference type="Proteomes" id="UP000824988"/>
    </source>
</evidence>
<dbReference type="Pfam" id="PF02801">
    <property type="entry name" value="Ketoacyl-synt_C"/>
    <property type="match status" value="1"/>
</dbReference>
<dbReference type="PANTHER" id="PTHR11712">
    <property type="entry name" value="POLYKETIDE SYNTHASE-RELATED"/>
    <property type="match status" value="1"/>
</dbReference>
<protein>
    <submittedName>
        <fullName evidence="6">Beta-ketoacyl-[acyl-carrier-protein] synthase II</fullName>
    </submittedName>
</protein>
<evidence type="ECO:0000256" key="1">
    <source>
        <dbReference type="ARBA" id="ARBA00005194"/>
    </source>
</evidence>
<dbReference type="NCBIfam" id="NF006618">
    <property type="entry name" value="PRK09185.1"/>
    <property type="match status" value="1"/>
</dbReference>
<feature type="domain" description="Ketosynthase family 3 (KS3)" evidence="5">
    <location>
        <begin position="1"/>
        <end position="398"/>
    </location>
</feature>
<proteinExistence type="inferred from homology"/>
<dbReference type="PANTHER" id="PTHR11712:SF320">
    <property type="entry name" value="BETA-KETOACYL SYNTHASE"/>
    <property type="match status" value="1"/>
</dbReference>
<dbReference type="GO" id="GO:0004315">
    <property type="term" value="F:3-oxoacyl-[acyl-carrier-protein] synthase activity"/>
    <property type="evidence" value="ECO:0007669"/>
    <property type="project" value="InterPro"/>
</dbReference>
<evidence type="ECO:0000313" key="6">
    <source>
        <dbReference type="EMBL" id="BBL71830.1"/>
    </source>
</evidence>
<dbReference type="RefSeq" id="WP_221047204.1">
    <property type="nucleotide sequence ID" value="NZ_AP019782.1"/>
</dbReference>
<accession>A0A8D4VT33</accession>
<dbReference type="GO" id="GO:0005829">
    <property type="term" value="C:cytosol"/>
    <property type="evidence" value="ECO:0007669"/>
    <property type="project" value="TreeGrafter"/>
</dbReference>
<organism evidence="6 7">
    <name type="scientific">Methylogaea oryzae</name>
    <dbReference type="NCBI Taxonomy" id="1295382"/>
    <lineage>
        <taxon>Bacteria</taxon>
        <taxon>Pseudomonadati</taxon>
        <taxon>Pseudomonadota</taxon>
        <taxon>Gammaproteobacteria</taxon>
        <taxon>Methylococcales</taxon>
        <taxon>Methylococcaceae</taxon>
        <taxon>Methylogaea</taxon>
    </lineage>
</organism>
<dbReference type="GO" id="GO:0006633">
    <property type="term" value="P:fatty acid biosynthetic process"/>
    <property type="evidence" value="ECO:0007669"/>
    <property type="project" value="UniProtKB-UniPathway"/>
</dbReference>
<dbReference type="InterPro" id="IPR014031">
    <property type="entry name" value="Ketoacyl_synth_C"/>
</dbReference>